<evidence type="ECO:0000313" key="5">
    <source>
        <dbReference type="EMBL" id="CAI5449281.1"/>
    </source>
</evidence>
<evidence type="ECO:0000259" key="4">
    <source>
        <dbReference type="PROSITE" id="PS51034"/>
    </source>
</evidence>
<name>A0A9P1IR83_9PELO</name>
<feature type="domain" description="Apple" evidence="3">
    <location>
        <begin position="23"/>
        <end position="102"/>
    </location>
</feature>
<gene>
    <name evidence="5" type="ORF">CAMP_LOCUS11918</name>
</gene>
<dbReference type="Pfam" id="PF00024">
    <property type="entry name" value="PAN_1"/>
    <property type="match status" value="2"/>
</dbReference>
<dbReference type="AlphaFoldDB" id="A0A9P1IR83"/>
<evidence type="ECO:0000256" key="1">
    <source>
        <dbReference type="SAM" id="Phobius"/>
    </source>
</evidence>
<evidence type="ECO:0000256" key="2">
    <source>
        <dbReference type="SAM" id="SignalP"/>
    </source>
</evidence>
<dbReference type="Gene3D" id="3.50.4.10">
    <property type="entry name" value="Hepatocyte Growth Factor"/>
    <property type="match status" value="2"/>
</dbReference>
<dbReference type="PROSITE" id="PS51034">
    <property type="entry name" value="ZP_2"/>
    <property type="match status" value="1"/>
</dbReference>
<feature type="signal peptide" evidence="2">
    <location>
        <begin position="1"/>
        <end position="18"/>
    </location>
</feature>
<sequence length="657" mass="75206">MLLGFLIFVFLQILRTHTLSPLCNSNSTNYIIEPGRSQSGQIILEKSVDSWSQCARYCNALPNCSFYNVSPDKKGAHFCQLYATSKLKLSIYPESTTARKFCLTEENYKLCSRRNFAFEKFAGRAISNSSWILKTFEVSLEDCLNKCIETENCRASLFNLETSMCQISKISPNSVYNPRTFFKFSKNIDLYENNCADFEMSSTGCSFMRVQKGGLPELSDQIVQKIQSTDDCEQMCLIRSKIADPCRSYTYDRSSKQCFLFYASTRIVGRSPLENMKDNLSHGDLDDCMNFSLKCREHGLEVRASTMRLFVGKVMTKTKKCADFINGNYEFSSKFNFKECGIEPIKTAEMYKGMIHVKEGSTNLVTIRDKMLAVNCRMHKMPMLTEEQTLSVQMNIKPKNETIKLTKDVPKFSLKILTDNSTEASEVKIGDSGWIVLTVKNSADDFTVTNLIAKEVNNKSSKTMKIIDEEGCVIRRDIITEIEKIGKSQIKFRINFSGFSKQTEIVYHTMIETCEIGCMPKCNSDILMRKSEGFINKLSLDLPRKHRMVRRAIETTTTKLELTNDLYEISAHRLTLLNPAQNDDGVSMVQKVATLESSFHHCFIEDITCLFTMILASIQIFLLVSCLLIVWCYFQQWRQFRELEPEMPPQQIQSVKT</sequence>
<dbReference type="Pfam" id="PF14295">
    <property type="entry name" value="PAN_4"/>
    <property type="match status" value="1"/>
</dbReference>
<feature type="transmembrane region" description="Helical" evidence="1">
    <location>
        <begin position="610"/>
        <end position="634"/>
    </location>
</feature>
<dbReference type="SUPFAM" id="SSF57414">
    <property type="entry name" value="Hairpin loop containing domain-like"/>
    <property type="match status" value="2"/>
</dbReference>
<dbReference type="PROSITE" id="PS50948">
    <property type="entry name" value="PAN"/>
    <property type="match status" value="3"/>
</dbReference>
<dbReference type="InterPro" id="IPR052774">
    <property type="entry name" value="Celegans_DevNeuronal_Protein"/>
</dbReference>
<feature type="domain" description="Apple" evidence="3">
    <location>
        <begin position="111"/>
        <end position="195"/>
    </location>
</feature>
<dbReference type="PANTHER" id="PTHR47327:SF17">
    <property type="entry name" value="CUTICLIN-LIKE"/>
    <property type="match status" value="1"/>
</dbReference>
<accession>A0A9P1IR83</accession>
<keyword evidence="2" id="KW-0732">Signal</keyword>
<dbReference type="EMBL" id="CANHGI010000004">
    <property type="protein sequence ID" value="CAI5449281.1"/>
    <property type="molecule type" value="Genomic_DNA"/>
</dbReference>
<organism evidence="5 6">
    <name type="scientific">Caenorhabditis angaria</name>
    <dbReference type="NCBI Taxonomy" id="860376"/>
    <lineage>
        <taxon>Eukaryota</taxon>
        <taxon>Metazoa</taxon>
        <taxon>Ecdysozoa</taxon>
        <taxon>Nematoda</taxon>
        <taxon>Chromadorea</taxon>
        <taxon>Rhabditida</taxon>
        <taxon>Rhabditina</taxon>
        <taxon>Rhabditomorpha</taxon>
        <taxon>Rhabditoidea</taxon>
        <taxon>Rhabditidae</taxon>
        <taxon>Peloderinae</taxon>
        <taxon>Caenorhabditis</taxon>
    </lineage>
</organism>
<keyword evidence="6" id="KW-1185">Reference proteome</keyword>
<dbReference type="PANTHER" id="PTHR47327">
    <property type="entry name" value="FI18240P1-RELATED"/>
    <property type="match status" value="1"/>
</dbReference>
<protein>
    <submittedName>
        <fullName evidence="5">Uncharacterized protein</fullName>
    </submittedName>
</protein>
<evidence type="ECO:0000313" key="6">
    <source>
        <dbReference type="Proteomes" id="UP001152747"/>
    </source>
</evidence>
<dbReference type="SMART" id="SM00473">
    <property type="entry name" value="PAN_AP"/>
    <property type="match status" value="3"/>
</dbReference>
<keyword evidence="1" id="KW-0472">Membrane</keyword>
<feature type="chain" id="PRO_5040297665" evidence="2">
    <location>
        <begin position="19"/>
        <end position="657"/>
    </location>
</feature>
<evidence type="ECO:0000259" key="3">
    <source>
        <dbReference type="PROSITE" id="PS50948"/>
    </source>
</evidence>
<proteinExistence type="predicted"/>
<keyword evidence="1" id="KW-0812">Transmembrane</keyword>
<reference evidence="5" key="1">
    <citation type="submission" date="2022-11" db="EMBL/GenBank/DDBJ databases">
        <authorList>
            <person name="Kikuchi T."/>
        </authorList>
    </citation>
    <scope>NUCLEOTIDE SEQUENCE</scope>
    <source>
        <strain evidence="5">PS1010</strain>
    </source>
</reference>
<dbReference type="CDD" id="cd01099">
    <property type="entry name" value="PAN_AP_HGF"/>
    <property type="match status" value="1"/>
</dbReference>
<feature type="domain" description="ZP" evidence="4">
    <location>
        <begin position="294"/>
        <end position="529"/>
    </location>
</feature>
<dbReference type="GO" id="GO:0009653">
    <property type="term" value="P:anatomical structure morphogenesis"/>
    <property type="evidence" value="ECO:0007669"/>
    <property type="project" value="TreeGrafter"/>
</dbReference>
<dbReference type="Proteomes" id="UP001152747">
    <property type="component" value="Unassembled WGS sequence"/>
</dbReference>
<dbReference type="InterPro" id="IPR001507">
    <property type="entry name" value="ZP_dom"/>
</dbReference>
<feature type="domain" description="Apple" evidence="3">
    <location>
        <begin position="205"/>
        <end position="288"/>
    </location>
</feature>
<keyword evidence="1" id="KW-1133">Transmembrane helix</keyword>
<dbReference type="InterPro" id="IPR003609">
    <property type="entry name" value="Pan_app"/>
</dbReference>
<dbReference type="OrthoDB" id="5855871at2759"/>
<comment type="caution">
    <text evidence="5">The sequence shown here is derived from an EMBL/GenBank/DDBJ whole genome shotgun (WGS) entry which is preliminary data.</text>
</comment>